<evidence type="ECO:0000256" key="8">
    <source>
        <dbReference type="ARBA" id="ARBA00023136"/>
    </source>
</evidence>
<evidence type="ECO:0000256" key="1">
    <source>
        <dbReference type="ARBA" id="ARBA00004141"/>
    </source>
</evidence>
<dbReference type="GO" id="GO:0005886">
    <property type="term" value="C:plasma membrane"/>
    <property type="evidence" value="ECO:0007669"/>
    <property type="project" value="TreeGrafter"/>
</dbReference>
<dbReference type="InterPro" id="IPR016135">
    <property type="entry name" value="UBQ-conjugating_enzyme/RWD"/>
</dbReference>
<evidence type="ECO:0000256" key="13">
    <source>
        <dbReference type="SAM" id="Phobius"/>
    </source>
</evidence>
<evidence type="ECO:0000256" key="3">
    <source>
        <dbReference type="ARBA" id="ARBA00022461"/>
    </source>
</evidence>
<dbReference type="InterPro" id="IPR006575">
    <property type="entry name" value="RWD_dom"/>
</dbReference>
<keyword evidence="9 11" id="KW-0739">Sodium transport</keyword>
<organism evidence="15 16">
    <name type="scientific">Echinococcus canadensis</name>
    <dbReference type="NCBI Taxonomy" id="519352"/>
    <lineage>
        <taxon>Eukaryota</taxon>
        <taxon>Metazoa</taxon>
        <taxon>Spiralia</taxon>
        <taxon>Lophotrochozoa</taxon>
        <taxon>Platyhelminthes</taxon>
        <taxon>Cestoda</taxon>
        <taxon>Eucestoda</taxon>
        <taxon>Cyclophyllidea</taxon>
        <taxon>Taeniidae</taxon>
        <taxon>Echinococcus</taxon>
        <taxon>Echinococcus canadensis group</taxon>
    </lineage>
</organism>
<proteinExistence type="inferred from homology"/>
<feature type="transmembrane region" description="Helical" evidence="13">
    <location>
        <begin position="154"/>
        <end position="183"/>
    </location>
</feature>
<comment type="similarity">
    <text evidence="11">Belongs to the amiloride-sensitive sodium channel (TC 1.A.6) family.</text>
</comment>
<dbReference type="PANTHER" id="PTHR11690:SF300">
    <property type="entry name" value="PICKPOCKET PROTEIN 19"/>
    <property type="match status" value="1"/>
</dbReference>
<dbReference type="Pfam" id="PF00858">
    <property type="entry name" value="ASC"/>
    <property type="match status" value="1"/>
</dbReference>
<accession>A0A915EZK7</accession>
<keyword evidence="8 13" id="KW-0472">Membrane</keyword>
<dbReference type="Proteomes" id="UP000887562">
    <property type="component" value="Unplaced"/>
</dbReference>
<dbReference type="PANTHER" id="PTHR11690">
    <property type="entry name" value="AMILORIDE-SENSITIVE SODIUM CHANNEL-RELATED"/>
    <property type="match status" value="1"/>
</dbReference>
<keyword evidence="2 11" id="KW-0813">Transport</keyword>
<keyword evidence="4 11" id="KW-0812">Transmembrane</keyword>
<dbReference type="InterPro" id="IPR001873">
    <property type="entry name" value="ENaC"/>
</dbReference>
<evidence type="ECO:0000256" key="6">
    <source>
        <dbReference type="ARBA" id="ARBA00023053"/>
    </source>
</evidence>
<keyword evidence="3 11" id="KW-0894">Sodium channel</keyword>
<reference evidence="16" key="1">
    <citation type="submission" date="2022-11" db="UniProtKB">
        <authorList>
            <consortium name="WormBaseParasite"/>
        </authorList>
    </citation>
    <scope>IDENTIFICATION</scope>
</reference>
<keyword evidence="6" id="KW-0915">Sodium</keyword>
<evidence type="ECO:0000259" key="14">
    <source>
        <dbReference type="PROSITE" id="PS50908"/>
    </source>
</evidence>
<protein>
    <submittedName>
        <fullName evidence="16">RWD domain-containing protein</fullName>
    </submittedName>
</protein>
<dbReference type="GO" id="GO:0015280">
    <property type="term" value="F:ligand-gated sodium channel activity"/>
    <property type="evidence" value="ECO:0007669"/>
    <property type="project" value="TreeGrafter"/>
</dbReference>
<dbReference type="Gene3D" id="3.10.110.10">
    <property type="entry name" value="Ubiquitin Conjugating Enzyme"/>
    <property type="match status" value="1"/>
</dbReference>
<evidence type="ECO:0000313" key="16">
    <source>
        <dbReference type="WBParaSite" id="maker-E.canG7_contigs_6081-snap-gene-1.21-mRNA-1"/>
    </source>
</evidence>
<evidence type="ECO:0000256" key="9">
    <source>
        <dbReference type="ARBA" id="ARBA00023201"/>
    </source>
</evidence>
<evidence type="ECO:0000256" key="4">
    <source>
        <dbReference type="ARBA" id="ARBA00022692"/>
    </source>
</evidence>
<evidence type="ECO:0000256" key="12">
    <source>
        <dbReference type="SAM" id="MobiDB-lite"/>
    </source>
</evidence>
<keyword evidence="10 11" id="KW-0407">Ion channel</keyword>
<feature type="domain" description="RWD" evidence="14">
    <location>
        <begin position="56"/>
        <end position="161"/>
    </location>
</feature>
<keyword evidence="7 11" id="KW-0406">Ion transport</keyword>
<evidence type="ECO:0000313" key="15">
    <source>
        <dbReference type="Proteomes" id="UP000887562"/>
    </source>
</evidence>
<evidence type="ECO:0000256" key="5">
    <source>
        <dbReference type="ARBA" id="ARBA00022989"/>
    </source>
</evidence>
<feature type="region of interest" description="Disordered" evidence="12">
    <location>
        <begin position="979"/>
        <end position="998"/>
    </location>
</feature>
<dbReference type="Pfam" id="PF05773">
    <property type="entry name" value="RWD"/>
    <property type="match status" value="1"/>
</dbReference>
<dbReference type="AlphaFoldDB" id="A0A915EZK7"/>
<name>A0A915EZK7_9CEST</name>
<feature type="transmembrane region" description="Helical" evidence="13">
    <location>
        <begin position="195"/>
        <end position="217"/>
    </location>
</feature>
<dbReference type="PROSITE" id="PS50908">
    <property type="entry name" value="RWD"/>
    <property type="match status" value="1"/>
</dbReference>
<comment type="subcellular location">
    <subcellularLocation>
        <location evidence="1">Membrane</location>
        <topology evidence="1">Multi-pass membrane protein</topology>
    </subcellularLocation>
</comment>
<evidence type="ECO:0000256" key="11">
    <source>
        <dbReference type="RuleBase" id="RU000679"/>
    </source>
</evidence>
<evidence type="ECO:0000256" key="10">
    <source>
        <dbReference type="ARBA" id="ARBA00023303"/>
    </source>
</evidence>
<keyword evidence="5 13" id="KW-1133">Transmembrane helix</keyword>
<evidence type="ECO:0000256" key="2">
    <source>
        <dbReference type="ARBA" id="ARBA00022448"/>
    </source>
</evidence>
<dbReference type="WBParaSite" id="maker-E.canG7_contigs_6081-snap-gene-1.21-mRNA-1">
    <property type="protein sequence ID" value="maker-E.canG7_contigs_6081-snap-gene-1.21-mRNA-1"/>
    <property type="gene ID" value="EcG7_00010"/>
</dbReference>
<dbReference type="SUPFAM" id="SSF54495">
    <property type="entry name" value="UBC-like"/>
    <property type="match status" value="1"/>
</dbReference>
<keyword evidence="15" id="KW-1185">Reference proteome</keyword>
<sequence length="1064" mass="119436">MKGHAVLRCHSRTLVRRCRLIVPVATPPLVASLCLSPEDMEDAAALIKSAFPNFADEILFLKTAFPAETTLCPSNDGINLNILVTPGVCEIPVNVLLSLDVFCPSEYPLLPPVVKVVGTVGLSDSALSKLQSNIAAVIDSCQKDHVIFPLIEVFYMNLLIMCLSISTVDAVVILFRAMFLLWIARFALMPFKRRIKFIVLVATTFFIKIVLVILLGLRFKYWKESSQGGGPGYGSILTSSDLAISKLEESPAVNVPFPFFSLCNANPARGSILFGLHAENEKSPLWYEKFLDALLARPLSLKVDDVDGAHNANFHLMLNHTAHEMKNMLVEQVASILFICANILNCMSNNRSTKRPPILTIIMCRISSRTCSHVQFVKHVLPSGVCYTFRGELKRREILFFKVVHSIIYHASLCVASEKLHLELDPESVDYLIPNSGLVGFRFLIHETPEPHWVHHQSAVFLGAQFHTMLRLVGTRKVHESDCVPQRTWEACLRKCLLFRIQKECGCIFSGNVFQSAPQFQNEFPSNDGCNLESISNCSIQLDVLQESISLSACSCIGPCDQLVYTYESITQAWQPFFPGFRGFRRFQPLHPRNAYNQSNLDEKIPRAFNRYWLNSPKQSEKDYQLSASIQLWAFLREANRNVFHELMSLDETLLSLHRLTKAMLNVVKVIGQAVNYSRGGGSHLMNSLLHSKGKKISIFDENCLDQAEQTGMLARVSQLSDAFTNRLQESFLFDTTQATVQLNLIMIFLQRSPLDFSRLLNDLRISDLISDVTVLELRRNGQKCLDAAHGVNGLLSNFTMRELFPLNSSVTRAGDVSRGNGNVISSLQAMLLATDSNLNKLNVEFSRLYDQNKVLIQEMRGLLASQSSIEQHHSRVAVTVQISSRQGLSLRLKSSESLFNKNGELLDILTSAVMIGSFLVLLAEGVFTTMWECRLWPQSQKQEDLLKHRFEHRVPRGIPSPLSSPPLASLSQQQLETVVPVSTRSPKPPGGSPRYVHSLSRDQTKLPAYNVKWNHLTLAQPQKFVGQFMRQQEQQHPLFLDITESISDINTPSTFTHPLSDVV</sequence>
<evidence type="ECO:0000256" key="7">
    <source>
        <dbReference type="ARBA" id="ARBA00023065"/>
    </source>
</evidence>